<dbReference type="InterPro" id="IPR036291">
    <property type="entry name" value="NAD(P)-bd_dom_sf"/>
</dbReference>
<comment type="similarity">
    <text evidence="4">Belongs to the zinc-containing alcohol dehydrogenase family.</text>
</comment>
<evidence type="ECO:0000256" key="3">
    <source>
        <dbReference type="ARBA" id="ARBA00023002"/>
    </source>
</evidence>
<dbReference type="PANTHER" id="PTHR43401">
    <property type="entry name" value="L-THREONINE 3-DEHYDROGENASE"/>
    <property type="match status" value="1"/>
</dbReference>
<feature type="domain" description="Enoyl reductase (ER)" evidence="5">
    <location>
        <begin position="10"/>
        <end position="336"/>
    </location>
</feature>
<dbReference type="AlphaFoldDB" id="C0CS43"/>
<dbReference type="RefSeq" id="WP_005952315.1">
    <property type="nucleotide sequence ID" value="NZ_CP136423.1"/>
</dbReference>
<dbReference type="GO" id="GO:0016491">
    <property type="term" value="F:oxidoreductase activity"/>
    <property type="evidence" value="ECO:0007669"/>
    <property type="project" value="UniProtKB-KW"/>
</dbReference>
<proteinExistence type="inferred from homology"/>
<protein>
    <recommendedName>
        <fullName evidence="5">Enoyl reductase (ER) domain-containing protein</fullName>
    </recommendedName>
</protein>
<keyword evidence="7" id="KW-1185">Reference proteome</keyword>
<dbReference type="InterPro" id="IPR011032">
    <property type="entry name" value="GroES-like_sf"/>
</dbReference>
<dbReference type="InterPro" id="IPR020843">
    <property type="entry name" value="ER"/>
</dbReference>
<evidence type="ECO:0000259" key="5">
    <source>
        <dbReference type="SMART" id="SM00829"/>
    </source>
</evidence>
<dbReference type="EMBL" id="ACBZ01000197">
    <property type="protein sequence ID" value="EEG47416.1"/>
    <property type="molecule type" value="Genomic_DNA"/>
</dbReference>
<dbReference type="GeneID" id="86823462"/>
<dbReference type="InterPro" id="IPR013149">
    <property type="entry name" value="ADH-like_C"/>
</dbReference>
<keyword evidence="1 4" id="KW-0479">Metal-binding</keyword>
<dbReference type="Pfam" id="PF08240">
    <property type="entry name" value="ADH_N"/>
    <property type="match status" value="1"/>
</dbReference>
<evidence type="ECO:0000256" key="2">
    <source>
        <dbReference type="ARBA" id="ARBA00022833"/>
    </source>
</evidence>
<name>C0CS43_BLAHS</name>
<dbReference type="Gene3D" id="3.90.180.10">
    <property type="entry name" value="Medium-chain alcohol dehydrogenases, catalytic domain"/>
    <property type="match status" value="1"/>
</dbReference>
<sequence length="342" mass="37765">MKMRRAVLYRQEELRIEECPIPEIGDGEVLVKNKISTTCGTDVKIYKRGYPLLVPPHPFGHEFSGVIAAVGKRVKGFKEGDRVAVHNTAPCNECYYCKRGLSSMCEDMLFNRGSYAEYVKVPERIVRQNMFVLGDRVSHKTASLMEPFSCAVYGIEECPIHLGDTVVVNGAGPIGLMFARLAVLRGARVLVTDMAENRLEQARKMGVHKAVNMTGVDDTVTAVKELTVGGRGADVVIEATGLIGVWETSVEMTRKGGFVLLFGGTKSGSVLQVDATRIHYSQVTIKGVFHTTPRHVQTALELLKMGVISSDDFIQHEYPLEHLEEAILEHAAQKVIKNCIVY</sequence>
<keyword evidence="3" id="KW-0560">Oxidoreductase</keyword>
<dbReference type="SUPFAM" id="SSF51735">
    <property type="entry name" value="NAD(P)-binding Rossmann-fold domains"/>
    <property type="match status" value="1"/>
</dbReference>
<dbReference type="Pfam" id="PF00107">
    <property type="entry name" value="ADH_zinc_N"/>
    <property type="match status" value="1"/>
</dbReference>
<dbReference type="eggNOG" id="COG1063">
    <property type="taxonomic scope" value="Bacteria"/>
</dbReference>
<organism evidence="6 7">
    <name type="scientific">Blautia hydrogenotrophica (strain DSM 10507 / JCM 14656 / S5a33)</name>
    <name type="common">Ruminococcus hydrogenotrophicus</name>
    <dbReference type="NCBI Taxonomy" id="476272"/>
    <lineage>
        <taxon>Bacteria</taxon>
        <taxon>Bacillati</taxon>
        <taxon>Bacillota</taxon>
        <taxon>Clostridia</taxon>
        <taxon>Lachnospirales</taxon>
        <taxon>Lachnospiraceae</taxon>
        <taxon>Blautia</taxon>
    </lineage>
</organism>
<dbReference type="Gene3D" id="3.40.50.720">
    <property type="entry name" value="NAD(P)-binding Rossmann-like Domain"/>
    <property type="match status" value="1"/>
</dbReference>
<accession>C0CS43</accession>
<dbReference type="InterPro" id="IPR002328">
    <property type="entry name" value="ADH_Zn_CS"/>
</dbReference>
<evidence type="ECO:0000313" key="7">
    <source>
        <dbReference type="Proteomes" id="UP000003100"/>
    </source>
</evidence>
<dbReference type="GO" id="GO:0008270">
    <property type="term" value="F:zinc ion binding"/>
    <property type="evidence" value="ECO:0007669"/>
    <property type="project" value="InterPro"/>
</dbReference>
<keyword evidence="2 4" id="KW-0862">Zinc</keyword>
<evidence type="ECO:0000256" key="4">
    <source>
        <dbReference type="RuleBase" id="RU361277"/>
    </source>
</evidence>
<gene>
    <name evidence="6" type="ORF">RUMHYD_03709</name>
</gene>
<dbReference type="SMART" id="SM00829">
    <property type="entry name" value="PKS_ER"/>
    <property type="match status" value="1"/>
</dbReference>
<reference evidence="6 7" key="2">
    <citation type="submission" date="2009-02" db="EMBL/GenBank/DDBJ databases">
        <title>Draft genome sequence of Blautia hydrogenotrophica DSM 10507 (Ruminococcus hydrogenotrophicus DSM 10507).</title>
        <authorList>
            <person name="Sudarsanam P."/>
            <person name="Ley R."/>
            <person name="Guruge J."/>
            <person name="Turnbaugh P.J."/>
            <person name="Mahowald M."/>
            <person name="Liep D."/>
            <person name="Gordon J."/>
        </authorList>
    </citation>
    <scope>NUCLEOTIDE SEQUENCE [LARGE SCALE GENOMIC DNA]</scope>
    <source>
        <strain evidence="7">DSM 10507 / JCM 14656 / S5a33</strain>
    </source>
</reference>
<evidence type="ECO:0000313" key="6">
    <source>
        <dbReference type="EMBL" id="EEG47416.1"/>
    </source>
</evidence>
<reference evidence="6 7" key="1">
    <citation type="submission" date="2009-01" db="EMBL/GenBank/DDBJ databases">
        <authorList>
            <person name="Fulton L."/>
            <person name="Clifton S."/>
            <person name="Fulton B."/>
            <person name="Xu J."/>
            <person name="Minx P."/>
            <person name="Pepin K.H."/>
            <person name="Johnson M."/>
            <person name="Bhonagiri V."/>
            <person name="Nash W.E."/>
            <person name="Mardis E.R."/>
            <person name="Wilson R.K."/>
        </authorList>
    </citation>
    <scope>NUCLEOTIDE SEQUENCE [LARGE SCALE GENOMIC DNA]</scope>
    <source>
        <strain evidence="7">DSM 10507 / JCM 14656 / S5a33</strain>
    </source>
</reference>
<dbReference type="Proteomes" id="UP000003100">
    <property type="component" value="Unassembled WGS sequence"/>
</dbReference>
<dbReference type="InterPro" id="IPR013154">
    <property type="entry name" value="ADH-like_N"/>
</dbReference>
<dbReference type="PANTHER" id="PTHR43401:SF2">
    <property type="entry name" value="L-THREONINE 3-DEHYDROGENASE"/>
    <property type="match status" value="1"/>
</dbReference>
<dbReference type="SUPFAM" id="SSF50129">
    <property type="entry name" value="GroES-like"/>
    <property type="match status" value="1"/>
</dbReference>
<dbReference type="PATRIC" id="fig|476272.21.peg.389"/>
<dbReference type="InterPro" id="IPR050129">
    <property type="entry name" value="Zn_alcohol_dh"/>
</dbReference>
<dbReference type="PROSITE" id="PS00059">
    <property type="entry name" value="ADH_ZINC"/>
    <property type="match status" value="1"/>
</dbReference>
<evidence type="ECO:0000256" key="1">
    <source>
        <dbReference type="ARBA" id="ARBA00022723"/>
    </source>
</evidence>
<dbReference type="HOGENOM" id="CLU_026673_11_0_9"/>
<comment type="cofactor">
    <cofactor evidence="4">
        <name>Zn(2+)</name>
        <dbReference type="ChEBI" id="CHEBI:29105"/>
    </cofactor>
</comment>